<proteinExistence type="inferred from homology"/>
<dbReference type="GO" id="GO:0016020">
    <property type="term" value="C:membrane"/>
    <property type="evidence" value="ECO:0007669"/>
    <property type="project" value="UniProtKB-SubCell"/>
</dbReference>
<keyword evidence="4 8" id="KW-0812">Transmembrane</keyword>
<feature type="transmembrane region" description="Helical" evidence="8">
    <location>
        <begin position="396"/>
        <end position="419"/>
    </location>
</feature>
<organism evidence="9 10">
    <name type="scientific">Thalassiosira oceanica</name>
    <name type="common">Marine diatom</name>
    <dbReference type="NCBI Taxonomy" id="159749"/>
    <lineage>
        <taxon>Eukaryota</taxon>
        <taxon>Sar</taxon>
        <taxon>Stramenopiles</taxon>
        <taxon>Ochrophyta</taxon>
        <taxon>Bacillariophyta</taxon>
        <taxon>Coscinodiscophyceae</taxon>
        <taxon>Thalassiosirophycidae</taxon>
        <taxon>Thalassiosirales</taxon>
        <taxon>Thalassiosiraceae</taxon>
        <taxon>Thalassiosira</taxon>
    </lineage>
</organism>
<evidence type="ECO:0000256" key="1">
    <source>
        <dbReference type="ARBA" id="ARBA00004141"/>
    </source>
</evidence>
<dbReference type="PANTHER" id="PTHR31585:SF51">
    <property type="entry name" value="TRANSPORTER, PUTATIVE-RELATED"/>
    <property type="match status" value="1"/>
</dbReference>
<keyword evidence="5 8" id="KW-1133">Transmembrane helix</keyword>
<feature type="transmembrane region" description="Helical" evidence="8">
    <location>
        <begin position="110"/>
        <end position="137"/>
    </location>
</feature>
<evidence type="ECO:0000256" key="7">
    <source>
        <dbReference type="SAM" id="MobiDB-lite"/>
    </source>
</evidence>
<dbReference type="EMBL" id="AGNL01015434">
    <property type="protein sequence ID" value="EJK65828.1"/>
    <property type="molecule type" value="Genomic_DNA"/>
</dbReference>
<evidence type="ECO:0000256" key="3">
    <source>
        <dbReference type="ARBA" id="ARBA00022448"/>
    </source>
</evidence>
<dbReference type="SUPFAM" id="SSF103473">
    <property type="entry name" value="MFS general substrate transporter"/>
    <property type="match status" value="1"/>
</dbReference>
<feature type="transmembrane region" description="Helical" evidence="8">
    <location>
        <begin position="287"/>
        <end position="306"/>
    </location>
</feature>
<feature type="non-terminal residue" evidence="9">
    <location>
        <position position="1"/>
    </location>
</feature>
<dbReference type="Proteomes" id="UP000266841">
    <property type="component" value="Unassembled WGS sequence"/>
</dbReference>
<name>K0SI24_THAOC</name>
<evidence type="ECO:0000256" key="4">
    <source>
        <dbReference type="ARBA" id="ARBA00022692"/>
    </source>
</evidence>
<feature type="transmembrane region" description="Helical" evidence="8">
    <location>
        <begin position="149"/>
        <end position="168"/>
    </location>
</feature>
<dbReference type="AlphaFoldDB" id="K0SI24"/>
<evidence type="ECO:0000256" key="5">
    <source>
        <dbReference type="ARBA" id="ARBA00022989"/>
    </source>
</evidence>
<feature type="transmembrane region" description="Helical" evidence="8">
    <location>
        <begin position="431"/>
        <end position="455"/>
    </location>
</feature>
<sequence length="567" mass="61421">GLAEEVGEDSGEGAPLAWPSALLYIVHDVKSMGDAHNRVAPSFRGPKHAIEEQHAASVDPTPLLADPGGVGGGTGDDALGSNPPSINWRHPFTSTRQYFVDLKGYFGWPFLTWLAIENCFISGGIFALVMALSLPLFKRLGVDASRQQLYNTLIFSPWAMKPFIGVFSDLLPTGGYNKRYIAVLSILVGFVGCATLLVVYHNNSVDIAIQEGEKAVTYFADIVVLCFTFMSFEASTLDILAEGKYSELMRVHPESGSSIISFKFGFALLGGMVTTSCVGPLSDAGMFHAMFWIALALSATPLYPTVAGWIPEKRRTADEDGMKSLCCKNCLLYDQKTYKERRDVFLVITLCGLAAPVLAAVTTYASLAVGLAVSAVMILAFIVATYLIFPRSFFMVFVAITLFSLDWISMASALGYYYTASEQCVPGGPKFFLLGNTIFETLCGSLWAIGSSTIFAKIAPPGLESAVFAYTVGISNFCLMVSGLLGSGVIRWSGMVTTGTDCNFDALPYLIVICQILVPICIGIPATFLIPNVLQTDQLIDFEREEEWNLKAASVDKEEHDEQSVVV</sequence>
<evidence type="ECO:0000256" key="2">
    <source>
        <dbReference type="ARBA" id="ARBA00007015"/>
    </source>
</evidence>
<dbReference type="Pfam" id="PF03092">
    <property type="entry name" value="BT1"/>
    <property type="match status" value="2"/>
</dbReference>
<feature type="transmembrane region" description="Helical" evidence="8">
    <location>
        <begin position="467"/>
        <end position="486"/>
    </location>
</feature>
<gene>
    <name evidence="9" type="ORF">THAOC_13273</name>
</gene>
<feature type="transmembrane region" description="Helical" evidence="8">
    <location>
        <begin position="180"/>
        <end position="200"/>
    </location>
</feature>
<dbReference type="InterPro" id="IPR039309">
    <property type="entry name" value="BT1"/>
</dbReference>
<keyword evidence="10" id="KW-1185">Reference proteome</keyword>
<feature type="transmembrane region" description="Helical" evidence="8">
    <location>
        <begin position="506"/>
        <end position="530"/>
    </location>
</feature>
<accession>K0SI24</accession>
<dbReference type="eggNOG" id="ENOG502QRK9">
    <property type="taxonomic scope" value="Eukaryota"/>
</dbReference>
<keyword evidence="3" id="KW-0813">Transport</keyword>
<dbReference type="InterPro" id="IPR036259">
    <property type="entry name" value="MFS_trans_sf"/>
</dbReference>
<keyword evidence="6 8" id="KW-0472">Membrane</keyword>
<protein>
    <submittedName>
        <fullName evidence="9">Uncharacterized protein</fullName>
    </submittedName>
</protein>
<dbReference type="OMA" id="HLRNVLW"/>
<evidence type="ECO:0000313" key="9">
    <source>
        <dbReference type="EMBL" id="EJK65828.1"/>
    </source>
</evidence>
<dbReference type="PANTHER" id="PTHR31585">
    <property type="entry name" value="FOLATE-BIOPTERIN TRANSPORTER 1, CHLOROPLASTIC"/>
    <property type="match status" value="1"/>
</dbReference>
<feature type="transmembrane region" description="Helical" evidence="8">
    <location>
        <begin position="367"/>
        <end position="389"/>
    </location>
</feature>
<comment type="subcellular location">
    <subcellularLocation>
        <location evidence="1">Membrane</location>
        <topology evidence="1">Multi-pass membrane protein</topology>
    </subcellularLocation>
</comment>
<feature type="transmembrane region" description="Helical" evidence="8">
    <location>
        <begin position="344"/>
        <end position="361"/>
    </location>
</feature>
<evidence type="ECO:0000256" key="8">
    <source>
        <dbReference type="SAM" id="Phobius"/>
    </source>
</evidence>
<dbReference type="OrthoDB" id="754047at2759"/>
<comment type="similarity">
    <text evidence="2">Belongs to the major facilitator superfamily. Folate-biopterin transporter (TC 2.A.71) family.</text>
</comment>
<comment type="caution">
    <text evidence="9">The sequence shown here is derived from an EMBL/GenBank/DDBJ whole genome shotgun (WGS) entry which is preliminary data.</text>
</comment>
<reference evidence="9 10" key="1">
    <citation type="journal article" date="2012" name="Genome Biol.">
        <title>Genome and low-iron response of an oceanic diatom adapted to chronic iron limitation.</title>
        <authorList>
            <person name="Lommer M."/>
            <person name="Specht M."/>
            <person name="Roy A.S."/>
            <person name="Kraemer L."/>
            <person name="Andreson R."/>
            <person name="Gutowska M.A."/>
            <person name="Wolf J."/>
            <person name="Bergner S.V."/>
            <person name="Schilhabel M.B."/>
            <person name="Klostermeier U.C."/>
            <person name="Beiko R.G."/>
            <person name="Rosenstiel P."/>
            <person name="Hippler M."/>
            <person name="Laroche J."/>
        </authorList>
    </citation>
    <scope>NUCLEOTIDE SEQUENCE [LARGE SCALE GENOMIC DNA]</scope>
    <source>
        <strain evidence="9 10">CCMP1005</strain>
    </source>
</reference>
<feature type="region of interest" description="Disordered" evidence="7">
    <location>
        <begin position="58"/>
        <end position="80"/>
    </location>
</feature>
<evidence type="ECO:0000256" key="6">
    <source>
        <dbReference type="ARBA" id="ARBA00023136"/>
    </source>
</evidence>
<evidence type="ECO:0000313" key="10">
    <source>
        <dbReference type="Proteomes" id="UP000266841"/>
    </source>
</evidence>